<evidence type="ECO:0000256" key="10">
    <source>
        <dbReference type="ARBA" id="ARBA00023004"/>
    </source>
</evidence>
<comment type="cofactor">
    <cofactor evidence="2 15">
        <name>pyridoxal 5'-phosphate</name>
        <dbReference type="ChEBI" id="CHEBI:597326"/>
    </cofactor>
</comment>
<keyword evidence="9 15" id="KW-0663">Pyridoxal phosphate</keyword>
<dbReference type="InterPro" id="IPR003739">
    <property type="entry name" value="Lys_aminomutase/Glu_NH3_mut"/>
</dbReference>
<evidence type="ECO:0000256" key="2">
    <source>
        <dbReference type="ARBA" id="ARBA00001933"/>
    </source>
</evidence>
<evidence type="ECO:0000256" key="13">
    <source>
        <dbReference type="ARBA" id="ARBA00030756"/>
    </source>
</evidence>
<evidence type="ECO:0000256" key="7">
    <source>
        <dbReference type="ARBA" id="ARBA00022691"/>
    </source>
</evidence>
<keyword evidence="12" id="KW-0413">Isomerase</keyword>
<dbReference type="Proteomes" id="UP000250744">
    <property type="component" value="Unassembled WGS sequence"/>
</dbReference>
<evidence type="ECO:0000256" key="8">
    <source>
        <dbReference type="ARBA" id="ARBA00022723"/>
    </source>
</evidence>
<evidence type="ECO:0000259" key="16">
    <source>
        <dbReference type="PROSITE" id="PS51918"/>
    </source>
</evidence>
<dbReference type="PANTHER" id="PTHR30538">
    <property type="entry name" value="LYSINE 2,3-AMINOMUTASE-RELATED"/>
    <property type="match status" value="1"/>
</dbReference>
<evidence type="ECO:0000256" key="14">
    <source>
        <dbReference type="PIRSR" id="PIRSR004911-1"/>
    </source>
</evidence>
<dbReference type="InterPro" id="IPR058240">
    <property type="entry name" value="rSAM_sf"/>
</dbReference>
<dbReference type="SUPFAM" id="SSF102114">
    <property type="entry name" value="Radical SAM enzymes"/>
    <property type="match status" value="1"/>
</dbReference>
<dbReference type="SFLD" id="SFLDF00314">
    <property type="entry name" value="L-lysine_2_3-aminomutase_(yjeK"/>
    <property type="match status" value="1"/>
</dbReference>
<gene>
    <name evidence="17" type="primary">epmB</name>
    <name evidence="17" type="ORF">DN062_09010</name>
</gene>
<dbReference type="InterPro" id="IPR013785">
    <property type="entry name" value="Aldolase_TIM"/>
</dbReference>
<dbReference type="PIRSF" id="PIRSF004911">
    <property type="entry name" value="DUF160"/>
    <property type="match status" value="1"/>
</dbReference>
<proteinExistence type="inferred from homology"/>
<dbReference type="OrthoDB" id="9770937at2"/>
<evidence type="ECO:0000256" key="4">
    <source>
        <dbReference type="ARBA" id="ARBA00008703"/>
    </source>
</evidence>
<evidence type="ECO:0000256" key="9">
    <source>
        <dbReference type="ARBA" id="ARBA00022898"/>
    </source>
</evidence>
<dbReference type="NCBIfam" id="TIGR00238">
    <property type="entry name" value="KamA family radical SAM protein"/>
    <property type="match status" value="1"/>
</dbReference>
<evidence type="ECO:0000256" key="1">
    <source>
        <dbReference type="ARBA" id="ARBA00001352"/>
    </source>
</evidence>
<name>A0A364NMN6_9GAMM</name>
<comment type="similarity">
    <text evidence="4">Belongs to the radical SAM superfamily. KamA family.</text>
</comment>
<evidence type="ECO:0000256" key="12">
    <source>
        <dbReference type="ARBA" id="ARBA00023235"/>
    </source>
</evidence>
<dbReference type="InterPro" id="IPR022462">
    <property type="entry name" value="EpmB"/>
</dbReference>
<dbReference type="InterPro" id="IPR007197">
    <property type="entry name" value="rSAM"/>
</dbReference>
<dbReference type="AlphaFoldDB" id="A0A364NMN6"/>
<keyword evidence="6 14" id="KW-0004">4Fe-4S</keyword>
<evidence type="ECO:0000313" key="17">
    <source>
        <dbReference type="EMBL" id="RAU18356.1"/>
    </source>
</evidence>
<protein>
    <recommendedName>
        <fullName evidence="5">L-lysine 2,3-aminomutase</fullName>
    </recommendedName>
    <alternativeName>
        <fullName evidence="13">EF-P post-translational modification enzyme B</fullName>
    </alternativeName>
</protein>
<dbReference type="Gene3D" id="3.20.20.70">
    <property type="entry name" value="Aldolase class I"/>
    <property type="match status" value="1"/>
</dbReference>
<accession>A0A364NMN6</accession>
<dbReference type="PANTHER" id="PTHR30538:SF1">
    <property type="entry name" value="L-LYSINE 2,3-AMINOMUTASE"/>
    <property type="match status" value="1"/>
</dbReference>
<evidence type="ECO:0000256" key="6">
    <source>
        <dbReference type="ARBA" id="ARBA00022485"/>
    </source>
</evidence>
<feature type="binding site" evidence="14">
    <location>
        <position position="116"/>
    </location>
    <ligand>
        <name>[4Fe-4S] cluster</name>
        <dbReference type="ChEBI" id="CHEBI:49883"/>
        <note>4Fe-4S-S-AdoMet</note>
    </ligand>
</feature>
<dbReference type="GO" id="GO:0046872">
    <property type="term" value="F:metal ion binding"/>
    <property type="evidence" value="ECO:0007669"/>
    <property type="project" value="UniProtKB-KW"/>
</dbReference>
<sequence length="337" mass="37746">MNIALTPLTSWQDELKNAITCPEMLLKELQLPSNLLTGAKLGDALFSLRVPRPYLNRIEKGNPNDPLLKQILPIKEEASTVPGYVSDPLAETSANHQSGLIHKYKNRVLLILSGACAINCRYCFRRHFAYDDNQIGRQQWASVLEYLKKNPQVNEVILSGGDPLATSDQRLLNFLADLNKLPQLIRLRIHTRLPVVIPQRMTSRLLTGLQASRLKVVIVLHINHPNEIDEDVIQTCQRIKSHDITLLNQAVLLKDVNDDVSVQKTLSERLFAAGILPYYLFLFDKVAGAAHFDLEESVAKELVGQLQAELPGYLVPRLAREIPGKPAKTLLAPLLNT</sequence>
<feature type="modified residue" description="N6-(pyridoxal phosphate)lysine" evidence="15">
    <location>
        <position position="328"/>
    </location>
</feature>
<keyword evidence="10" id="KW-0408">Iron</keyword>
<evidence type="ECO:0000313" key="18">
    <source>
        <dbReference type="Proteomes" id="UP000250744"/>
    </source>
</evidence>
<reference evidence="17 18" key="1">
    <citation type="submission" date="2018-06" db="EMBL/GenBank/DDBJ databases">
        <title>Nitrincola tibetense sp. nov., isolated from Lake XuguoCo on Tibetan Plateau.</title>
        <authorList>
            <person name="Xing P."/>
        </authorList>
    </citation>
    <scope>NUCLEOTIDE SEQUENCE [LARGE SCALE GENOMIC DNA]</scope>
    <source>
        <strain evidence="18">xg18</strain>
    </source>
</reference>
<keyword evidence="7" id="KW-0949">S-adenosyl-L-methionine</keyword>
<feature type="binding site" evidence="14">
    <location>
        <position position="120"/>
    </location>
    <ligand>
        <name>[4Fe-4S] cluster</name>
        <dbReference type="ChEBI" id="CHEBI:49883"/>
        <note>4Fe-4S-S-AdoMet</note>
    </ligand>
</feature>
<keyword evidence="8 14" id="KW-0479">Metal-binding</keyword>
<evidence type="ECO:0000256" key="15">
    <source>
        <dbReference type="PIRSR" id="PIRSR603739-50"/>
    </source>
</evidence>
<keyword evidence="18" id="KW-1185">Reference proteome</keyword>
<dbReference type="CDD" id="cd01335">
    <property type="entry name" value="Radical_SAM"/>
    <property type="match status" value="1"/>
</dbReference>
<dbReference type="GO" id="GO:0016853">
    <property type="term" value="F:isomerase activity"/>
    <property type="evidence" value="ECO:0007669"/>
    <property type="project" value="UniProtKB-KW"/>
</dbReference>
<evidence type="ECO:0000256" key="11">
    <source>
        <dbReference type="ARBA" id="ARBA00023014"/>
    </source>
</evidence>
<comment type="cofactor">
    <cofactor evidence="3">
        <name>[4Fe-4S] cluster</name>
        <dbReference type="ChEBI" id="CHEBI:49883"/>
    </cofactor>
</comment>
<dbReference type="GO" id="GO:0051539">
    <property type="term" value="F:4 iron, 4 sulfur cluster binding"/>
    <property type="evidence" value="ECO:0007669"/>
    <property type="project" value="UniProtKB-KW"/>
</dbReference>
<organism evidence="17 18">
    <name type="scientific">Nitrincola tibetensis</name>
    <dbReference type="NCBI Taxonomy" id="2219697"/>
    <lineage>
        <taxon>Bacteria</taxon>
        <taxon>Pseudomonadati</taxon>
        <taxon>Pseudomonadota</taxon>
        <taxon>Gammaproteobacteria</taxon>
        <taxon>Oceanospirillales</taxon>
        <taxon>Oceanospirillaceae</taxon>
        <taxon>Nitrincola</taxon>
    </lineage>
</organism>
<dbReference type="EMBL" id="QKRX01000005">
    <property type="protein sequence ID" value="RAU18356.1"/>
    <property type="molecule type" value="Genomic_DNA"/>
</dbReference>
<comment type="catalytic activity">
    <reaction evidence="1">
        <text>L-lysine = D-beta-lysine</text>
        <dbReference type="Rhea" id="RHEA:44148"/>
        <dbReference type="ChEBI" id="CHEBI:32551"/>
        <dbReference type="ChEBI" id="CHEBI:84138"/>
    </reaction>
</comment>
<evidence type="ECO:0000256" key="5">
    <source>
        <dbReference type="ARBA" id="ARBA00022363"/>
    </source>
</evidence>
<dbReference type="NCBIfam" id="TIGR03821">
    <property type="entry name" value="EFP_modif_epmB"/>
    <property type="match status" value="1"/>
</dbReference>
<comment type="caution">
    <text evidence="17">The sequence shown here is derived from an EMBL/GenBank/DDBJ whole genome shotgun (WGS) entry which is preliminary data.</text>
</comment>
<evidence type="ECO:0000256" key="3">
    <source>
        <dbReference type="ARBA" id="ARBA00001966"/>
    </source>
</evidence>
<keyword evidence="11 14" id="KW-0411">Iron-sulfur</keyword>
<dbReference type="PROSITE" id="PS51918">
    <property type="entry name" value="RADICAL_SAM"/>
    <property type="match status" value="1"/>
</dbReference>
<feature type="binding site" evidence="14">
    <location>
        <position position="123"/>
    </location>
    <ligand>
        <name>[4Fe-4S] cluster</name>
        <dbReference type="ChEBI" id="CHEBI:49883"/>
        <note>4Fe-4S-S-AdoMet</note>
    </ligand>
</feature>
<dbReference type="Pfam" id="PF04055">
    <property type="entry name" value="Radical_SAM"/>
    <property type="match status" value="1"/>
</dbReference>
<dbReference type="SFLD" id="SFLDG01070">
    <property type="entry name" value="PLP-dependent"/>
    <property type="match status" value="1"/>
</dbReference>
<feature type="domain" description="Radical SAM core" evidence="16">
    <location>
        <begin position="102"/>
        <end position="325"/>
    </location>
</feature>
<dbReference type="RefSeq" id="WP_112158997.1">
    <property type="nucleotide sequence ID" value="NZ_QKRX01000005.1"/>
</dbReference>
<dbReference type="SFLD" id="SFLDS00029">
    <property type="entry name" value="Radical_SAM"/>
    <property type="match status" value="1"/>
</dbReference>